<dbReference type="SUPFAM" id="SSF53448">
    <property type="entry name" value="Nucleotide-diphospho-sugar transferases"/>
    <property type="match status" value="1"/>
</dbReference>
<evidence type="ECO:0000313" key="2">
    <source>
        <dbReference type="EMBL" id="WCT13830.1"/>
    </source>
</evidence>
<dbReference type="Proteomes" id="UP001216139">
    <property type="component" value="Chromosome"/>
</dbReference>
<sequence length="316" mass="35293">MNLSVVIPTYGRAKDLERLLESLSKQELKPDEIIIVIGPNDLPTKQIVDDCQIKVPSIVALSATKPSLVHSLNLGIAQAKGDVICLLDDDVWLPADWAKKINIAYKNDELLGAYGGRDRIQLDVDGLMDPAPAAIVGTFRWNGKLVGNHHCGCLTSPVEVDVLKGVNLSFRKKALGYQGIDSRLESKGAEICTEIEICQRVKLAGYKVVYDNENYLLHFVAQRVGADDRNDIFTETTKNRTFNQALVMAKFRPAYQLIFHLFRTLLIGTRKEPGIIRAFLLINKAGPRVLLLPFQNFKYSMRGAFLGLNKHDLNHK</sequence>
<dbReference type="CDD" id="cd00761">
    <property type="entry name" value="Glyco_tranf_GTA_type"/>
    <property type="match status" value="1"/>
</dbReference>
<dbReference type="InterPro" id="IPR029044">
    <property type="entry name" value="Nucleotide-diphossugar_trans"/>
</dbReference>
<proteinExistence type="predicted"/>
<dbReference type="PANTHER" id="PTHR43685">
    <property type="entry name" value="GLYCOSYLTRANSFERASE"/>
    <property type="match status" value="1"/>
</dbReference>
<name>A0ABY7TBE2_9SPHI</name>
<organism evidence="2 3">
    <name type="scientific">Mucilaginibacter jinjuensis</name>
    <dbReference type="NCBI Taxonomy" id="1176721"/>
    <lineage>
        <taxon>Bacteria</taxon>
        <taxon>Pseudomonadati</taxon>
        <taxon>Bacteroidota</taxon>
        <taxon>Sphingobacteriia</taxon>
        <taxon>Sphingobacteriales</taxon>
        <taxon>Sphingobacteriaceae</taxon>
        <taxon>Mucilaginibacter</taxon>
    </lineage>
</organism>
<dbReference type="InterPro" id="IPR050834">
    <property type="entry name" value="Glycosyltransf_2"/>
</dbReference>
<dbReference type="Gene3D" id="3.90.550.10">
    <property type="entry name" value="Spore Coat Polysaccharide Biosynthesis Protein SpsA, Chain A"/>
    <property type="match status" value="1"/>
</dbReference>
<feature type="domain" description="Glycosyltransferase 2-like" evidence="1">
    <location>
        <begin position="4"/>
        <end position="128"/>
    </location>
</feature>
<dbReference type="PANTHER" id="PTHR43685:SF2">
    <property type="entry name" value="GLYCOSYLTRANSFERASE 2-LIKE DOMAIN-CONTAINING PROTEIN"/>
    <property type="match status" value="1"/>
</dbReference>
<gene>
    <name evidence="2" type="ORF">PQO05_07785</name>
</gene>
<accession>A0ABY7TBE2</accession>
<dbReference type="Pfam" id="PF00535">
    <property type="entry name" value="Glycos_transf_2"/>
    <property type="match status" value="1"/>
</dbReference>
<evidence type="ECO:0000313" key="3">
    <source>
        <dbReference type="Proteomes" id="UP001216139"/>
    </source>
</evidence>
<dbReference type="InterPro" id="IPR001173">
    <property type="entry name" value="Glyco_trans_2-like"/>
</dbReference>
<protein>
    <submittedName>
        <fullName evidence="2">Glycosyltransferase family 2 protein</fullName>
    </submittedName>
</protein>
<evidence type="ECO:0000259" key="1">
    <source>
        <dbReference type="Pfam" id="PF00535"/>
    </source>
</evidence>
<dbReference type="EMBL" id="CP117167">
    <property type="protein sequence ID" value="WCT13830.1"/>
    <property type="molecule type" value="Genomic_DNA"/>
</dbReference>
<reference evidence="2 3" key="1">
    <citation type="submission" date="2023-02" db="EMBL/GenBank/DDBJ databases">
        <title>Genome sequence of Mucilaginibacter jinjuensis strain KACC 16571.</title>
        <authorList>
            <person name="Kim S."/>
            <person name="Heo J."/>
            <person name="Kwon S.-W."/>
        </authorList>
    </citation>
    <scope>NUCLEOTIDE SEQUENCE [LARGE SCALE GENOMIC DNA]</scope>
    <source>
        <strain evidence="2 3">KACC 16571</strain>
    </source>
</reference>
<dbReference type="RefSeq" id="WP_273632134.1">
    <property type="nucleotide sequence ID" value="NZ_CP117167.1"/>
</dbReference>
<keyword evidence="3" id="KW-1185">Reference proteome</keyword>